<dbReference type="RefSeq" id="WP_343883905.1">
    <property type="nucleotide sequence ID" value="NZ_BAAAFO010000006.1"/>
</dbReference>
<accession>A0ABN0UX67</accession>
<reference evidence="2 3" key="1">
    <citation type="journal article" date="2019" name="Int. J. Syst. Evol. Microbiol.">
        <title>The Global Catalogue of Microorganisms (GCM) 10K type strain sequencing project: providing services to taxonomists for standard genome sequencing and annotation.</title>
        <authorList>
            <consortium name="The Broad Institute Genomics Platform"/>
            <consortium name="The Broad Institute Genome Sequencing Center for Infectious Disease"/>
            <person name="Wu L."/>
            <person name="Ma J."/>
        </authorList>
    </citation>
    <scope>NUCLEOTIDE SEQUENCE [LARGE SCALE GENOMIC DNA]</scope>
    <source>
        <strain evidence="2 3">JCM 16242</strain>
    </source>
</reference>
<evidence type="ECO:0000313" key="3">
    <source>
        <dbReference type="Proteomes" id="UP001500657"/>
    </source>
</evidence>
<dbReference type="EMBL" id="BAAAFO010000006">
    <property type="protein sequence ID" value="GAA0264332.1"/>
    <property type="molecule type" value="Genomic_DNA"/>
</dbReference>
<evidence type="ECO:0000259" key="1">
    <source>
        <dbReference type="Pfam" id="PF20335"/>
    </source>
</evidence>
<feature type="domain" description="DUF6630" evidence="1">
    <location>
        <begin position="26"/>
        <end position="172"/>
    </location>
</feature>
<name>A0ABN0UX67_9GAMM</name>
<gene>
    <name evidence="2" type="ORF">GCM10009126_32570</name>
</gene>
<dbReference type="Pfam" id="PF20335">
    <property type="entry name" value="DUF6630"/>
    <property type="match status" value="1"/>
</dbReference>
<keyword evidence="3" id="KW-1185">Reference proteome</keyword>
<evidence type="ECO:0000313" key="2">
    <source>
        <dbReference type="EMBL" id="GAA0264332.1"/>
    </source>
</evidence>
<dbReference type="InterPro" id="IPR046582">
    <property type="entry name" value="DUF6630"/>
</dbReference>
<sequence>MSVSDDDDDAADMLDDIGEASVETQVWQLLQLINPGDEDTALQQFDDYRETVATLAEDSYEPVQIVAHVIDWRSGFHIDVGDPRALVQVIDELCARWNLSIDWNGDPADDDFFEDMDGASLLATAYDRLAEYGYTLWVWEADDDSHAGWITLTRDAESMRELATALGINLRLGSEVS</sequence>
<dbReference type="Proteomes" id="UP001500657">
    <property type="component" value="Unassembled WGS sequence"/>
</dbReference>
<protein>
    <recommendedName>
        <fullName evidence="1">DUF6630 domain-containing protein</fullName>
    </recommendedName>
</protein>
<comment type="caution">
    <text evidence="2">The sequence shown here is derived from an EMBL/GenBank/DDBJ whole genome shotgun (WGS) entry which is preliminary data.</text>
</comment>
<proteinExistence type="predicted"/>
<organism evidence="2 3">
    <name type="scientific">Rhodanobacter caeni</name>
    <dbReference type="NCBI Taxonomy" id="657654"/>
    <lineage>
        <taxon>Bacteria</taxon>
        <taxon>Pseudomonadati</taxon>
        <taxon>Pseudomonadota</taxon>
        <taxon>Gammaproteobacteria</taxon>
        <taxon>Lysobacterales</taxon>
        <taxon>Rhodanobacteraceae</taxon>
        <taxon>Rhodanobacter</taxon>
    </lineage>
</organism>